<proteinExistence type="predicted"/>
<evidence type="ECO:0000313" key="3">
    <source>
        <dbReference type="Proteomes" id="UP000550401"/>
    </source>
</evidence>
<dbReference type="RefSeq" id="WP_182529753.1">
    <property type="nucleotide sequence ID" value="NZ_JACGXL010000001.1"/>
</dbReference>
<reference evidence="2 3" key="1">
    <citation type="submission" date="2020-07" db="EMBL/GenBank/DDBJ databases">
        <title>Genomic Encyclopedia of Type Strains, Phase IV (KMG-V): Genome sequencing to study the core and pangenomes of soil and plant-associated prokaryotes.</title>
        <authorList>
            <person name="Whitman W."/>
        </authorList>
    </citation>
    <scope>NUCLEOTIDE SEQUENCE [LARGE SCALE GENOMIC DNA]</scope>
    <source>
        <strain evidence="2 3">RH2WT43</strain>
    </source>
</reference>
<sequence length="100" mass="11126">MHADFIDPTKAIYYPWFVATWCAMSLGGLAFFAFNRDAALKRRLFLPILLFSNVTLLAFMLLTGAPGEFLLVAVPMLALITVLNLRAVRFCDGCGRTLHS</sequence>
<dbReference type="EMBL" id="JACGXL010000001">
    <property type="protein sequence ID" value="MBA8886699.1"/>
    <property type="molecule type" value="Genomic_DNA"/>
</dbReference>
<keyword evidence="1" id="KW-0812">Transmembrane</keyword>
<evidence type="ECO:0000256" key="1">
    <source>
        <dbReference type="SAM" id="Phobius"/>
    </source>
</evidence>
<gene>
    <name evidence="2" type="ORF">FHW12_000890</name>
</gene>
<name>A0A839EYE4_9GAMM</name>
<keyword evidence="3" id="KW-1185">Reference proteome</keyword>
<organism evidence="2 3">
    <name type="scientific">Dokdonella fugitiva</name>
    <dbReference type="NCBI Taxonomy" id="328517"/>
    <lineage>
        <taxon>Bacteria</taxon>
        <taxon>Pseudomonadati</taxon>
        <taxon>Pseudomonadota</taxon>
        <taxon>Gammaproteobacteria</taxon>
        <taxon>Lysobacterales</taxon>
        <taxon>Rhodanobacteraceae</taxon>
        <taxon>Dokdonella</taxon>
    </lineage>
</organism>
<keyword evidence="1" id="KW-0472">Membrane</keyword>
<comment type="caution">
    <text evidence="2">The sequence shown here is derived from an EMBL/GenBank/DDBJ whole genome shotgun (WGS) entry which is preliminary data.</text>
</comment>
<feature type="transmembrane region" description="Helical" evidence="1">
    <location>
        <begin position="69"/>
        <end position="88"/>
    </location>
</feature>
<feature type="transmembrane region" description="Helical" evidence="1">
    <location>
        <begin position="44"/>
        <end position="63"/>
    </location>
</feature>
<protein>
    <submittedName>
        <fullName evidence="2">Uncharacterized protein</fullName>
    </submittedName>
</protein>
<feature type="transmembrane region" description="Helical" evidence="1">
    <location>
        <begin position="12"/>
        <end position="32"/>
    </location>
</feature>
<dbReference type="AlphaFoldDB" id="A0A839EYE4"/>
<evidence type="ECO:0000313" key="2">
    <source>
        <dbReference type="EMBL" id="MBA8886699.1"/>
    </source>
</evidence>
<dbReference type="Proteomes" id="UP000550401">
    <property type="component" value="Unassembled WGS sequence"/>
</dbReference>
<accession>A0A839EYE4</accession>
<keyword evidence="1" id="KW-1133">Transmembrane helix</keyword>